<comment type="caution">
    <text evidence="4">The sequence shown here is derived from an EMBL/GenBank/DDBJ whole genome shotgun (WGS) entry which is preliminary data.</text>
</comment>
<dbReference type="Pfam" id="PF03735">
    <property type="entry name" value="ENT"/>
    <property type="match status" value="1"/>
</dbReference>
<organism evidence="4 5">
    <name type="scientific">Crotalaria pallida</name>
    <name type="common">Smooth rattlebox</name>
    <name type="synonym">Crotalaria striata</name>
    <dbReference type="NCBI Taxonomy" id="3830"/>
    <lineage>
        <taxon>Eukaryota</taxon>
        <taxon>Viridiplantae</taxon>
        <taxon>Streptophyta</taxon>
        <taxon>Embryophyta</taxon>
        <taxon>Tracheophyta</taxon>
        <taxon>Spermatophyta</taxon>
        <taxon>Magnoliopsida</taxon>
        <taxon>eudicotyledons</taxon>
        <taxon>Gunneridae</taxon>
        <taxon>Pentapetalae</taxon>
        <taxon>rosids</taxon>
        <taxon>fabids</taxon>
        <taxon>Fabales</taxon>
        <taxon>Fabaceae</taxon>
        <taxon>Papilionoideae</taxon>
        <taxon>50 kb inversion clade</taxon>
        <taxon>genistoids sensu lato</taxon>
        <taxon>core genistoids</taxon>
        <taxon>Crotalarieae</taxon>
        <taxon>Crotalaria</taxon>
    </lineage>
</organism>
<feature type="domain" description="ENT" evidence="3">
    <location>
        <begin position="304"/>
        <end position="365"/>
    </location>
</feature>
<dbReference type="SMART" id="SM01191">
    <property type="entry name" value="ENT"/>
    <property type="match status" value="1"/>
</dbReference>
<evidence type="ECO:0000256" key="2">
    <source>
        <dbReference type="ARBA" id="ARBA00023242"/>
    </source>
</evidence>
<dbReference type="SMART" id="SM00743">
    <property type="entry name" value="Agenet"/>
    <property type="match status" value="1"/>
</dbReference>
<dbReference type="InterPro" id="IPR014002">
    <property type="entry name" value="Agenet_dom_plant"/>
</dbReference>
<dbReference type="SUPFAM" id="SSF158639">
    <property type="entry name" value="ENT-like"/>
    <property type="match status" value="1"/>
</dbReference>
<dbReference type="PROSITE" id="PS51138">
    <property type="entry name" value="ENT"/>
    <property type="match status" value="1"/>
</dbReference>
<dbReference type="GO" id="GO:0050832">
    <property type="term" value="P:defense response to fungus"/>
    <property type="evidence" value="ECO:0007669"/>
    <property type="project" value="InterPro"/>
</dbReference>
<name>A0AAN9P208_CROPI</name>
<evidence type="ECO:0000259" key="3">
    <source>
        <dbReference type="PROSITE" id="PS51138"/>
    </source>
</evidence>
<evidence type="ECO:0000313" key="4">
    <source>
        <dbReference type="EMBL" id="KAK7283069.1"/>
    </source>
</evidence>
<dbReference type="PANTHER" id="PTHR33432">
    <property type="entry name" value="PROTEIN EMSY-LIKE 4"/>
    <property type="match status" value="1"/>
</dbReference>
<reference evidence="4 5" key="1">
    <citation type="submission" date="2024-01" db="EMBL/GenBank/DDBJ databases">
        <title>The genomes of 5 underutilized Papilionoideae crops provide insights into root nodulation and disease resistanc.</title>
        <authorList>
            <person name="Yuan L."/>
        </authorList>
    </citation>
    <scope>NUCLEOTIDE SEQUENCE [LARGE SCALE GENOMIC DNA]</scope>
    <source>
        <strain evidence="4">ZHUSHIDOU_FW_LH</strain>
        <tissue evidence="4">Leaf</tissue>
    </source>
</reference>
<dbReference type="EMBL" id="JAYWIO010000002">
    <property type="protein sequence ID" value="KAK7283069.1"/>
    <property type="molecule type" value="Genomic_DNA"/>
</dbReference>
<dbReference type="InterPro" id="IPR036142">
    <property type="entry name" value="ENT_dom-like_sf"/>
</dbReference>
<proteinExistence type="predicted"/>
<sequence>MTNEAGVERVPRKAIRPCPPLIEGIERWAANDVLEVYDDGSWTAGKVLKFIGRDLYLVMLFVSCKELEVHKVNMRVRQSWQNGEWVVKPKVPGNSGNFEGGKCYRNSISNGYKVMPEVHHVSTESQQGSHDLLPGLDGSGLLEPRLASSTTLKRVSPYGSSPVEAYPRKIRVVMNKGECERFKAVSTAPLMEKVDAVAYPLNDMGEKCMHTSFTNGTNQYNVTRKENHSNLTTHFLERIEEPDYSCSHLSSVGSCSVVSDNTNKFSSDMLAGPPCQDGDALSSDAESLDITRDRGCLNSPREVIAERIHRLELHAYRSTLELMYASSHLSWEQEELLTNLRISLNVSNDEHSMELKKLVSAGQHF</sequence>
<gene>
    <name evidence="4" type="ORF">RIF29_12320</name>
</gene>
<comment type="subcellular location">
    <subcellularLocation>
        <location evidence="1">Nucleus</location>
    </subcellularLocation>
</comment>
<keyword evidence="2" id="KW-0539">Nucleus</keyword>
<dbReference type="InterPro" id="IPR005491">
    <property type="entry name" value="ENT_dom"/>
</dbReference>
<keyword evidence="5" id="KW-1185">Reference proteome</keyword>
<dbReference type="Proteomes" id="UP001372338">
    <property type="component" value="Unassembled WGS sequence"/>
</dbReference>
<dbReference type="PANTHER" id="PTHR33432:SF33">
    <property type="entry name" value="OS03G0796400 PROTEIN"/>
    <property type="match status" value="1"/>
</dbReference>
<dbReference type="InterPro" id="IPR033485">
    <property type="entry name" value="EMSY-LIKE_plant"/>
</dbReference>
<protein>
    <recommendedName>
        <fullName evidence="3">ENT domain-containing protein</fullName>
    </recommendedName>
</protein>
<dbReference type="GO" id="GO:0005634">
    <property type="term" value="C:nucleus"/>
    <property type="evidence" value="ECO:0007669"/>
    <property type="project" value="UniProtKB-SubCell"/>
</dbReference>
<evidence type="ECO:0000313" key="5">
    <source>
        <dbReference type="Proteomes" id="UP001372338"/>
    </source>
</evidence>
<accession>A0AAN9P208</accession>
<dbReference type="AlphaFoldDB" id="A0AAN9P208"/>
<dbReference type="Gene3D" id="1.10.1240.40">
    <property type="entry name" value="ENT domain"/>
    <property type="match status" value="1"/>
</dbReference>
<evidence type="ECO:0000256" key="1">
    <source>
        <dbReference type="ARBA" id="ARBA00004123"/>
    </source>
</evidence>